<dbReference type="Pfam" id="PF08241">
    <property type="entry name" value="Methyltransf_11"/>
    <property type="match status" value="1"/>
</dbReference>
<dbReference type="EMBL" id="UINC01020348">
    <property type="protein sequence ID" value="SVA85534.1"/>
    <property type="molecule type" value="Genomic_DNA"/>
</dbReference>
<keyword evidence="1" id="KW-0472">Membrane</keyword>
<sequence>SSRVSNKTILFLEDTEIQKSVKTAVRTTAEELPIALESIDVVLLPHILEYSNDTHRLLREMERILICEGYAVIIGINPFSLWGLYHLFFCWWNRMPWGGRLISVSRMKDWLSLLDFEIEKVKYFFFSPPVSNVKLLKKFLPLERLGQYCYPIFGGLYVVVAKKRVTPLSPIKMKWQKKRNIIVTESIEPTSREAIKK</sequence>
<dbReference type="GO" id="GO:0008757">
    <property type="term" value="F:S-adenosylmethionine-dependent methyltransferase activity"/>
    <property type="evidence" value="ECO:0007669"/>
    <property type="project" value="InterPro"/>
</dbReference>
<reference evidence="3" key="1">
    <citation type="submission" date="2018-05" db="EMBL/GenBank/DDBJ databases">
        <authorList>
            <person name="Lanie J.A."/>
            <person name="Ng W.-L."/>
            <person name="Kazmierczak K.M."/>
            <person name="Andrzejewski T.M."/>
            <person name="Davidsen T.M."/>
            <person name="Wayne K.J."/>
            <person name="Tettelin H."/>
            <person name="Glass J.I."/>
            <person name="Rusch D."/>
            <person name="Podicherti R."/>
            <person name="Tsui H.-C.T."/>
            <person name="Winkler M.E."/>
        </authorList>
    </citation>
    <scope>NUCLEOTIDE SEQUENCE</scope>
</reference>
<gene>
    <name evidence="3" type="ORF">METZ01_LOCUS138388</name>
</gene>
<accession>A0A381Z8T2</accession>
<dbReference type="InterPro" id="IPR013216">
    <property type="entry name" value="Methyltransf_11"/>
</dbReference>
<name>A0A381Z8T2_9ZZZZ</name>
<proteinExistence type="predicted"/>
<feature type="transmembrane region" description="Helical" evidence="1">
    <location>
        <begin position="65"/>
        <end position="88"/>
    </location>
</feature>
<evidence type="ECO:0000259" key="2">
    <source>
        <dbReference type="Pfam" id="PF08241"/>
    </source>
</evidence>
<dbReference type="AlphaFoldDB" id="A0A381Z8T2"/>
<dbReference type="InterPro" id="IPR029063">
    <property type="entry name" value="SAM-dependent_MTases_sf"/>
</dbReference>
<keyword evidence="1" id="KW-0812">Transmembrane</keyword>
<dbReference type="Gene3D" id="3.40.50.150">
    <property type="entry name" value="Vaccinia Virus protein VP39"/>
    <property type="match status" value="1"/>
</dbReference>
<feature type="non-terminal residue" evidence="3">
    <location>
        <position position="1"/>
    </location>
</feature>
<feature type="domain" description="Methyltransferase type 11" evidence="2">
    <location>
        <begin position="23"/>
        <end position="73"/>
    </location>
</feature>
<organism evidence="3">
    <name type="scientific">marine metagenome</name>
    <dbReference type="NCBI Taxonomy" id="408172"/>
    <lineage>
        <taxon>unclassified sequences</taxon>
        <taxon>metagenomes</taxon>
        <taxon>ecological metagenomes</taxon>
    </lineage>
</organism>
<evidence type="ECO:0000256" key="1">
    <source>
        <dbReference type="SAM" id="Phobius"/>
    </source>
</evidence>
<keyword evidence="1" id="KW-1133">Transmembrane helix</keyword>
<dbReference type="SUPFAM" id="SSF53335">
    <property type="entry name" value="S-adenosyl-L-methionine-dependent methyltransferases"/>
    <property type="match status" value="1"/>
</dbReference>
<evidence type="ECO:0000313" key="3">
    <source>
        <dbReference type="EMBL" id="SVA85534.1"/>
    </source>
</evidence>
<protein>
    <recommendedName>
        <fullName evidence="2">Methyltransferase type 11 domain-containing protein</fullName>
    </recommendedName>
</protein>